<dbReference type="RefSeq" id="WP_211870276.1">
    <property type="nucleotide sequence ID" value="NZ_JAAEDI010000019.1"/>
</dbReference>
<evidence type="ECO:0000313" key="1">
    <source>
        <dbReference type="EMBL" id="MBR0651614.1"/>
    </source>
</evidence>
<proteinExistence type="predicted"/>
<organism evidence="1 2">
    <name type="scientific">Neoroseomonas terrae</name>
    <dbReference type="NCBI Taxonomy" id="424799"/>
    <lineage>
        <taxon>Bacteria</taxon>
        <taxon>Pseudomonadati</taxon>
        <taxon>Pseudomonadota</taxon>
        <taxon>Alphaproteobacteria</taxon>
        <taxon>Acetobacterales</taxon>
        <taxon>Acetobacteraceae</taxon>
        <taxon>Neoroseomonas</taxon>
    </lineage>
</organism>
<sequence>MPDTDEPIDIEEAIRQMIRDALVPIAARVERLEEVIGRLREAALAAEQDRLNTEIETA</sequence>
<dbReference type="EMBL" id="JAAEDI010000019">
    <property type="protein sequence ID" value="MBR0651614.1"/>
    <property type="molecule type" value="Genomic_DNA"/>
</dbReference>
<gene>
    <name evidence="1" type="ORF">GXW78_18230</name>
</gene>
<reference evidence="2" key="1">
    <citation type="journal article" date="2021" name="Syst. Appl. Microbiol.">
        <title>Roseomonas hellenica sp. nov., isolated from roots of wild-growing Alkanna tinctoria.</title>
        <authorList>
            <person name="Rat A."/>
            <person name="Naranjo H.D."/>
            <person name="Lebbe L."/>
            <person name="Cnockaert M."/>
            <person name="Krigas N."/>
            <person name="Grigoriadou K."/>
            <person name="Maloupa E."/>
            <person name="Willems A."/>
        </authorList>
    </citation>
    <scope>NUCLEOTIDE SEQUENCE [LARGE SCALE GENOMIC DNA]</scope>
    <source>
        <strain evidence="2">LMG 31159</strain>
    </source>
</reference>
<comment type="caution">
    <text evidence="1">The sequence shown here is derived from an EMBL/GenBank/DDBJ whole genome shotgun (WGS) entry which is preliminary data.</text>
</comment>
<keyword evidence="2" id="KW-1185">Reference proteome</keyword>
<evidence type="ECO:0000313" key="2">
    <source>
        <dbReference type="Proteomes" id="UP000698752"/>
    </source>
</evidence>
<protein>
    <submittedName>
        <fullName evidence="1">Uncharacterized protein</fullName>
    </submittedName>
</protein>
<accession>A0ABS5EKR8</accession>
<dbReference type="Proteomes" id="UP000698752">
    <property type="component" value="Unassembled WGS sequence"/>
</dbReference>
<name>A0ABS5EKR8_9PROT</name>